<comment type="caution">
    <text evidence="4">The sequence shown here is derived from an EMBL/GenBank/DDBJ whole genome shotgun (WGS) entry which is preliminary data.</text>
</comment>
<dbReference type="CDD" id="cd07034">
    <property type="entry name" value="TPP_PYR_PFOR_IOR-alpha_like"/>
    <property type="match status" value="1"/>
</dbReference>
<dbReference type="Gene3D" id="3.40.50.920">
    <property type="match status" value="1"/>
</dbReference>
<dbReference type="PANTHER" id="PTHR32154:SF20">
    <property type="entry name" value="2-OXOGLUTARATE OXIDOREDUCTASE SUBUNIT KORA"/>
    <property type="match status" value="1"/>
</dbReference>
<accession>A0A1F7H3N8</accession>
<dbReference type="InterPro" id="IPR002869">
    <property type="entry name" value="Pyrv_flavodox_OxRed_cen"/>
</dbReference>
<gene>
    <name evidence="4" type="ORF">A3C25_02900</name>
</gene>
<dbReference type="InterPro" id="IPR002880">
    <property type="entry name" value="Pyrv_Fd/Flavodoxin_OxRdtase_N"/>
</dbReference>
<evidence type="ECO:0008006" key="6">
    <source>
        <dbReference type="Google" id="ProtNLM"/>
    </source>
</evidence>
<dbReference type="InterPro" id="IPR019752">
    <property type="entry name" value="Pyrv/ketoisovalerate_OxRed_cat"/>
</dbReference>
<dbReference type="NCBIfam" id="TIGR03710">
    <property type="entry name" value="OAFO_sf"/>
    <property type="match status" value="1"/>
</dbReference>
<sequence length="555" mass="62468">MVFSKIANRLGYYTFDYIEYPSLIRGGHNALEVVVSDEEAHALKKDIDFLVCLNEDTYKHHKHRLTSQSHVLYDPDEFVLQEENFIKISVPFKKFLSDLKGLPVMKNTIAMGATLAILGSDLLLISEILEKQFIRKGQEVVDFNKKFAQLGYDHVKQNFPQQIIKDLTKKESEQKLVMSGNDAFCFGSIIADCRVYCAYPMTPSSTVLTTMAAWQEKTGIIVRHAEDEISVINTALGSSFAGVRSAVGTSGGGFALMVESISFAGIAEMPIVIFLAQRAGPATGMPTWTEQGDLLFAVHAGHGEFPKIVLAPGDIEEMVNLTARAFNLADIYQTPVIVMSDMFLSESHKSMAKKFIEELSTTFKIERGKTVNVPTEQKYLRYRVSGDGISERLIPGAKGHFYQVNSYEHVEDGHTTEDAQARRQQVEKRNRKWETYLAKDFEAPKIFGDMNSAEIVFVSWGSTKGPILEAQKMLASQRKNTAYIHFTHLYPMDKGVVVPLFPSGKRYVLVENNSHGQFGKLLLMETGIEIKEKLLKYDGRPFWPEEIVEYTNQHV</sequence>
<organism evidence="4 5">
    <name type="scientific">Candidatus Roizmanbacteria bacterium RIFCSPHIGHO2_02_FULL_38_11</name>
    <dbReference type="NCBI Taxonomy" id="1802039"/>
    <lineage>
        <taxon>Bacteria</taxon>
        <taxon>Candidatus Roizmaniibacteriota</taxon>
    </lineage>
</organism>
<dbReference type="EMBL" id="MFZO01000002">
    <property type="protein sequence ID" value="OGK25851.1"/>
    <property type="molecule type" value="Genomic_DNA"/>
</dbReference>
<dbReference type="Gene3D" id="3.40.920.10">
    <property type="entry name" value="Pyruvate-ferredoxin oxidoreductase, PFOR, domain III"/>
    <property type="match status" value="1"/>
</dbReference>
<dbReference type="SUPFAM" id="SSF53323">
    <property type="entry name" value="Pyruvate-ferredoxin oxidoreductase, PFOR, domain III"/>
    <property type="match status" value="1"/>
</dbReference>
<dbReference type="Pfam" id="PF01558">
    <property type="entry name" value="POR"/>
    <property type="match status" value="1"/>
</dbReference>
<evidence type="ECO:0000313" key="5">
    <source>
        <dbReference type="Proteomes" id="UP000177913"/>
    </source>
</evidence>
<dbReference type="GO" id="GO:0016903">
    <property type="term" value="F:oxidoreductase activity, acting on the aldehyde or oxo group of donors"/>
    <property type="evidence" value="ECO:0007669"/>
    <property type="project" value="InterPro"/>
</dbReference>
<dbReference type="FunFam" id="3.40.50.970:FF:000022">
    <property type="entry name" value="2-oxoglutarate ferredoxin oxidoreductase alpha subunit"/>
    <property type="match status" value="1"/>
</dbReference>
<dbReference type="InterPro" id="IPR009014">
    <property type="entry name" value="Transketo_C/PFOR_II"/>
</dbReference>
<dbReference type="Proteomes" id="UP000177913">
    <property type="component" value="Unassembled WGS sequence"/>
</dbReference>
<dbReference type="Pfam" id="PF01855">
    <property type="entry name" value="POR_N"/>
    <property type="match status" value="1"/>
</dbReference>
<evidence type="ECO:0000259" key="3">
    <source>
        <dbReference type="Pfam" id="PF01855"/>
    </source>
</evidence>
<dbReference type="AlphaFoldDB" id="A0A1F7H3N8"/>
<feature type="domain" description="Pyruvate/ketoisovalerate oxidoreductase catalytic" evidence="2">
    <location>
        <begin position="2"/>
        <end position="153"/>
    </location>
</feature>
<proteinExistence type="predicted"/>
<keyword evidence="1" id="KW-0560">Oxidoreductase</keyword>
<evidence type="ECO:0000313" key="4">
    <source>
        <dbReference type="EMBL" id="OGK25851.1"/>
    </source>
</evidence>
<protein>
    <recommendedName>
        <fullName evidence="6">2-oxoacid:ferredoxin oxidoreductase subunit alpha</fullName>
    </recommendedName>
</protein>
<feature type="domain" description="Pyruvate flavodoxin/ferredoxin oxidoreductase pyrimidine binding" evidence="3">
    <location>
        <begin position="188"/>
        <end position="427"/>
    </location>
</feature>
<reference evidence="4 5" key="1">
    <citation type="journal article" date="2016" name="Nat. Commun.">
        <title>Thousands of microbial genomes shed light on interconnected biogeochemical processes in an aquifer system.</title>
        <authorList>
            <person name="Anantharaman K."/>
            <person name="Brown C.T."/>
            <person name="Hug L.A."/>
            <person name="Sharon I."/>
            <person name="Castelle C.J."/>
            <person name="Probst A.J."/>
            <person name="Thomas B.C."/>
            <person name="Singh A."/>
            <person name="Wilkins M.J."/>
            <person name="Karaoz U."/>
            <person name="Brodie E.L."/>
            <person name="Williams K.H."/>
            <person name="Hubbard S.S."/>
            <person name="Banfield J.F."/>
        </authorList>
    </citation>
    <scope>NUCLEOTIDE SEQUENCE [LARGE SCALE GENOMIC DNA]</scope>
</reference>
<evidence type="ECO:0000259" key="2">
    <source>
        <dbReference type="Pfam" id="PF01558"/>
    </source>
</evidence>
<dbReference type="InterPro" id="IPR022367">
    <property type="entry name" value="2-oxoacid/accept_OxRdtase_asu"/>
</dbReference>
<dbReference type="Gene3D" id="3.40.50.970">
    <property type="match status" value="1"/>
</dbReference>
<evidence type="ECO:0000256" key="1">
    <source>
        <dbReference type="ARBA" id="ARBA00023002"/>
    </source>
</evidence>
<dbReference type="PANTHER" id="PTHR32154">
    <property type="entry name" value="PYRUVATE-FLAVODOXIN OXIDOREDUCTASE-RELATED"/>
    <property type="match status" value="1"/>
</dbReference>
<dbReference type="GO" id="GO:0006979">
    <property type="term" value="P:response to oxidative stress"/>
    <property type="evidence" value="ECO:0007669"/>
    <property type="project" value="TreeGrafter"/>
</dbReference>
<name>A0A1F7H3N8_9BACT</name>
<dbReference type="SUPFAM" id="SSF52518">
    <property type="entry name" value="Thiamin diphosphate-binding fold (THDP-binding)"/>
    <property type="match status" value="1"/>
</dbReference>
<dbReference type="InterPro" id="IPR029061">
    <property type="entry name" value="THDP-binding"/>
</dbReference>
<dbReference type="InterPro" id="IPR050722">
    <property type="entry name" value="Pyruvate:ferred/Flavod_OxRd"/>
</dbReference>
<dbReference type="SUPFAM" id="SSF52922">
    <property type="entry name" value="TK C-terminal domain-like"/>
    <property type="match status" value="1"/>
</dbReference>